<name>A0A562TYM1_9SPHI</name>
<dbReference type="RefSeq" id="WP_144914232.1">
    <property type="nucleotide sequence ID" value="NZ_VLLI01000009.1"/>
</dbReference>
<dbReference type="AlphaFoldDB" id="A0A562TYM1"/>
<feature type="domain" description="GS beta-grasp" evidence="7">
    <location>
        <begin position="13"/>
        <end position="108"/>
    </location>
</feature>
<dbReference type="InterPro" id="IPR008146">
    <property type="entry name" value="Gln_synth_cat_dom"/>
</dbReference>
<dbReference type="PANTHER" id="PTHR43785">
    <property type="entry name" value="GAMMA-GLUTAMYLPUTRESCINE SYNTHETASE"/>
    <property type="match status" value="1"/>
</dbReference>
<comment type="similarity">
    <text evidence="1 5 6">Belongs to the glutamine synthetase family.</text>
</comment>
<evidence type="ECO:0000256" key="2">
    <source>
        <dbReference type="ARBA" id="ARBA00022598"/>
    </source>
</evidence>
<dbReference type="FunFam" id="3.30.590.10:FF:000005">
    <property type="entry name" value="Probable glutamine synthetase"/>
    <property type="match status" value="1"/>
</dbReference>
<dbReference type="InterPro" id="IPR014746">
    <property type="entry name" value="Gln_synth/guanido_kin_cat_dom"/>
</dbReference>
<dbReference type="PROSITE" id="PS51986">
    <property type="entry name" value="GS_BETA_GRASP"/>
    <property type="match status" value="1"/>
</dbReference>
<dbReference type="EMBL" id="VLLI01000009">
    <property type="protein sequence ID" value="TWI98224.1"/>
    <property type="molecule type" value="Genomic_DNA"/>
</dbReference>
<dbReference type="PROSITE" id="PS51987">
    <property type="entry name" value="GS_CATALYTIC"/>
    <property type="match status" value="1"/>
</dbReference>
<dbReference type="Proteomes" id="UP000317010">
    <property type="component" value="Unassembled WGS sequence"/>
</dbReference>
<dbReference type="GO" id="GO:0006576">
    <property type="term" value="P:biogenic amine metabolic process"/>
    <property type="evidence" value="ECO:0007669"/>
    <property type="project" value="UniProtKB-ARBA"/>
</dbReference>
<reference evidence="9 10" key="1">
    <citation type="submission" date="2019-07" db="EMBL/GenBank/DDBJ databases">
        <title>Genomic Encyclopedia of Archaeal and Bacterial Type Strains, Phase II (KMG-II): from individual species to whole genera.</title>
        <authorList>
            <person name="Goeker M."/>
        </authorList>
    </citation>
    <scope>NUCLEOTIDE SEQUENCE [LARGE SCALE GENOMIC DNA]</scope>
    <source>
        <strain evidence="9 10">ATCC BAA-1854</strain>
    </source>
</reference>
<feature type="domain" description="GS catalytic" evidence="8">
    <location>
        <begin position="115"/>
        <end position="452"/>
    </location>
</feature>
<evidence type="ECO:0000256" key="1">
    <source>
        <dbReference type="ARBA" id="ARBA00009897"/>
    </source>
</evidence>
<dbReference type="GO" id="GO:0004356">
    <property type="term" value="F:glutamine synthetase activity"/>
    <property type="evidence" value="ECO:0007669"/>
    <property type="project" value="InterPro"/>
</dbReference>
<keyword evidence="2" id="KW-0436">Ligase</keyword>
<dbReference type="OrthoDB" id="9807095at2"/>
<comment type="caution">
    <text evidence="9">The sequence shown here is derived from an EMBL/GenBank/DDBJ whole genome shotgun (WGS) entry which is preliminary data.</text>
</comment>
<dbReference type="Gene3D" id="3.30.590.10">
    <property type="entry name" value="Glutamine synthetase/guanido kinase, catalytic domain"/>
    <property type="match status" value="1"/>
</dbReference>
<dbReference type="SUPFAM" id="SSF55931">
    <property type="entry name" value="Glutamine synthetase/guanido kinase"/>
    <property type="match status" value="1"/>
</dbReference>
<accession>A0A562TYM1</accession>
<keyword evidence="4" id="KW-0067">ATP-binding</keyword>
<protein>
    <submittedName>
        <fullName evidence="9">Glutamine synthetase</fullName>
    </submittedName>
</protein>
<keyword evidence="3" id="KW-0547">Nucleotide-binding</keyword>
<dbReference type="Gene3D" id="3.10.20.70">
    <property type="entry name" value="Glutamine synthetase, N-terminal domain"/>
    <property type="match status" value="1"/>
</dbReference>
<dbReference type="SUPFAM" id="SSF54368">
    <property type="entry name" value="Glutamine synthetase, N-terminal domain"/>
    <property type="match status" value="1"/>
</dbReference>
<dbReference type="PANTHER" id="PTHR43785:SF12">
    <property type="entry name" value="TYPE-1 GLUTAMINE SYNTHETASE 2"/>
    <property type="match status" value="1"/>
</dbReference>
<dbReference type="GO" id="GO:0006542">
    <property type="term" value="P:glutamine biosynthetic process"/>
    <property type="evidence" value="ECO:0007669"/>
    <property type="project" value="InterPro"/>
</dbReference>
<dbReference type="GO" id="GO:0005524">
    <property type="term" value="F:ATP binding"/>
    <property type="evidence" value="ECO:0007669"/>
    <property type="project" value="UniProtKB-KW"/>
</dbReference>
<keyword evidence="10" id="KW-1185">Reference proteome</keyword>
<evidence type="ECO:0000256" key="3">
    <source>
        <dbReference type="ARBA" id="ARBA00022741"/>
    </source>
</evidence>
<evidence type="ECO:0000259" key="8">
    <source>
        <dbReference type="PROSITE" id="PS51987"/>
    </source>
</evidence>
<dbReference type="InterPro" id="IPR036651">
    <property type="entry name" value="Gln_synt_N_sf"/>
</dbReference>
<evidence type="ECO:0000256" key="6">
    <source>
        <dbReference type="RuleBase" id="RU000384"/>
    </source>
</evidence>
<gene>
    <name evidence="9" type="ORF">JN11_03303</name>
</gene>
<evidence type="ECO:0000256" key="4">
    <source>
        <dbReference type="ARBA" id="ARBA00022840"/>
    </source>
</evidence>
<evidence type="ECO:0000313" key="9">
    <source>
        <dbReference type="EMBL" id="TWI98224.1"/>
    </source>
</evidence>
<dbReference type="GO" id="GO:0042402">
    <property type="term" value="P:biogenic amine catabolic process"/>
    <property type="evidence" value="ECO:0007669"/>
    <property type="project" value="UniProtKB-ARBA"/>
</dbReference>
<proteinExistence type="inferred from homology"/>
<dbReference type="Pfam" id="PF00120">
    <property type="entry name" value="Gln-synt_C"/>
    <property type="match status" value="1"/>
</dbReference>
<evidence type="ECO:0000259" key="7">
    <source>
        <dbReference type="PROSITE" id="PS51986"/>
    </source>
</evidence>
<dbReference type="InterPro" id="IPR008147">
    <property type="entry name" value="Gln_synt_N"/>
</dbReference>
<organism evidence="9 10">
    <name type="scientific">Mucilaginibacter frigoritolerans</name>
    <dbReference type="NCBI Taxonomy" id="652788"/>
    <lineage>
        <taxon>Bacteria</taxon>
        <taxon>Pseudomonadati</taxon>
        <taxon>Bacteroidota</taxon>
        <taxon>Sphingobacteriia</taxon>
        <taxon>Sphingobacteriales</taxon>
        <taxon>Sphingobacteriaceae</taxon>
        <taxon>Mucilaginibacter</taxon>
    </lineage>
</organism>
<dbReference type="SMART" id="SM01230">
    <property type="entry name" value="Gln-synt_C"/>
    <property type="match status" value="1"/>
</dbReference>
<evidence type="ECO:0000256" key="5">
    <source>
        <dbReference type="PROSITE-ProRule" id="PRU01330"/>
    </source>
</evidence>
<sequence>MNEDQIKTYIKENNIQKIKFAFADIDGILRGKVIHPKKFTDGLDKGFGFCDVVFGWDSSDACYDNVKLTGWHTGYPDQLCRIDLSTFRNIPWDDNIPFFLGDFSKADGNDLPACGRSLLKRIAKQCDSMGYHAEFAQEFEWFNFKETSETLKEKSFTHLENFTQGMFGYSILRTSQQSDFYNDLYDLLLKFNIPLEGLHTETGPGVYEAAILHDEVLAAADKAVIFKTAVKEIAYKHGIMASFMAKWNENLPGCSGHIHQSLWNKENTKNLFYSTDDQYNMSDLHKHYLAGQLHCLPYILPMYAPTINSYKRLVEGAWAPTTVTWGIDNRTTALRVIHTSENYTRLETRIPGSDTNPYLAMAAALASGLYGIINKLPLNVPATVGNGYNNKSNGSLASNLYDAAEMMKNSSIAKELFGEAFVDHFTQTRFWEYKQFAKSVTDWELKRYFEII</sequence>
<evidence type="ECO:0000313" key="10">
    <source>
        <dbReference type="Proteomes" id="UP000317010"/>
    </source>
</evidence>